<evidence type="ECO:0000256" key="1">
    <source>
        <dbReference type="SAM" id="MobiDB-lite"/>
    </source>
</evidence>
<reference evidence="2 3" key="1">
    <citation type="journal article" date="2024" name="BMC Genomics">
        <title>De novo assembly and annotation of Popillia japonica's genome with initial clues to its potential as an invasive pest.</title>
        <authorList>
            <person name="Cucini C."/>
            <person name="Boschi S."/>
            <person name="Funari R."/>
            <person name="Cardaioli E."/>
            <person name="Iannotti N."/>
            <person name="Marturano G."/>
            <person name="Paoli F."/>
            <person name="Bruttini M."/>
            <person name="Carapelli A."/>
            <person name="Frati F."/>
            <person name="Nardi F."/>
        </authorList>
    </citation>
    <scope>NUCLEOTIDE SEQUENCE [LARGE SCALE GENOMIC DNA]</scope>
    <source>
        <strain evidence="2">DMR45628</strain>
    </source>
</reference>
<dbReference type="SUPFAM" id="SSF54001">
    <property type="entry name" value="Cysteine proteinases"/>
    <property type="match status" value="1"/>
</dbReference>
<keyword evidence="3" id="KW-1185">Reference proteome</keyword>
<feature type="compositionally biased region" description="Basic residues" evidence="1">
    <location>
        <begin position="1"/>
        <end position="23"/>
    </location>
</feature>
<proteinExistence type="predicted"/>
<dbReference type="Gene3D" id="3.40.395.10">
    <property type="entry name" value="Adenoviral Proteinase, Chain A"/>
    <property type="match status" value="1"/>
</dbReference>
<evidence type="ECO:0000313" key="2">
    <source>
        <dbReference type="EMBL" id="KAK9718360.1"/>
    </source>
</evidence>
<name>A0AAW1KI53_POPJA</name>
<evidence type="ECO:0008006" key="4">
    <source>
        <dbReference type="Google" id="ProtNLM"/>
    </source>
</evidence>
<gene>
    <name evidence="2" type="ORF">QE152_g23241</name>
</gene>
<protein>
    <recommendedName>
        <fullName evidence="4">Ubiquitin-like protease family profile domain-containing protein</fullName>
    </recommendedName>
</protein>
<organism evidence="2 3">
    <name type="scientific">Popillia japonica</name>
    <name type="common">Japanese beetle</name>
    <dbReference type="NCBI Taxonomy" id="7064"/>
    <lineage>
        <taxon>Eukaryota</taxon>
        <taxon>Metazoa</taxon>
        <taxon>Ecdysozoa</taxon>
        <taxon>Arthropoda</taxon>
        <taxon>Hexapoda</taxon>
        <taxon>Insecta</taxon>
        <taxon>Pterygota</taxon>
        <taxon>Neoptera</taxon>
        <taxon>Endopterygota</taxon>
        <taxon>Coleoptera</taxon>
        <taxon>Polyphaga</taxon>
        <taxon>Scarabaeiformia</taxon>
        <taxon>Scarabaeidae</taxon>
        <taxon>Rutelinae</taxon>
        <taxon>Popillia</taxon>
    </lineage>
</organism>
<evidence type="ECO:0000313" key="3">
    <source>
        <dbReference type="Proteomes" id="UP001458880"/>
    </source>
</evidence>
<dbReference type="AlphaFoldDB" id="A0AAW1KI53"/>
<sequence>MKGKTKLGMGLRRKRKYRKKTGNSKRPLTETDLLKYVKKWNIRGFRGIFSRDTLPKVIHKNEKGIINLDDSSGQGTHWVAYSKRNKVVKYFDSYGDLRPPIEVEMYLSSNRGVIQYNYKRYQHMNSVNCGHLCLLFLKGEIIADQHVANYAFYKHHGLKWTEGYTPLSEFDDIVRKLCADAEVGKEKKEFLSRILDKRIVDVVCAEKIRKGKPACGFHASEFAVCALANVERMFHASEFAVCALANVEHASFSRIADKDLIYIPKCYLMWKVRCVDLEYVWSRLPAIYQEDIDLLKARPCVEHCVGGDGDCWEGCIRKRDCYMCIQRH</sequence>
<accession>A0AAW1KI53</accession>
<dbReference type="EMBL" id="JASPKY010000229">
    <property type="protein sequence ID" value="KAK9718360.1"/>
    <property type="molecule type" value="Genomic_DNA"/>
</dbReference>
<dbReference type="InterPro" id="IPR038765">
    <property type="entry name" value="Papain-like_cys_pep_sf"/>
</dbReference>
<dbReference type="Proteomes" id="UP001458880">
    <property type="component" value="Unassembled WGS sequence"/>
</dbReference>
<comment type="caution">
    <text evidence="2">The sequence shown here is derived from an EMBL/GenBank/DDBJ whole genome shotgun (WGS) entry which is preliminary data.</text>
</comment>
<feature type="region of interest" description="Disordered" evidence="1">
    <location>
        <begin position="1"/>
        <end position="25"/>
    </location>
</feature>